<evidence type="ECO:0000313" key="3">
    <source>
        <dbReference type="RefSeq" id="XP_060055971.1"/>
    </source>
</evidence>
<dbReference type="Proteomes" id="UP001652624">
    <property type="component" value="Chromosome 10"/>
</dbReference>
<dbReference type="RefSeq" id="XP_060055971.1">
    <property type="nucleotide sequence ID" value="XM_060199988.1"/>
</dbReference>
<dbReference type="GeneID" id="103116817"/>
<feature type="compositionally biased region" description="Acidic residues" evidence="1">
    <location>
        <begin position="460"/>
        <end position="481"/>
    </location>
</feature>
<dbReference type="PANTHER" id="PTHR36130:SF1">
    <property type="entry name" value="RIKEN CDNA 4933430I17 GENE"/>
    <property type="match status" value="1"/>
</dbReference>
<evidence type="ECO:0000313" key="2">
    <source>
        <dbReference type="Proteomes" id="UP001652624"/>
    </source>
</evidence>
<feature type="compositionally biased region" description="Basic and acidic residues" evidence="1">
    <location>
        <begin position="482"/>
        <end position="496"/>
    </location>
</feature>
<dbReference type="PANTHER" id="PTHR36130">
    <property type="entry name" value="RIKEN CDNA 4933430I17 GENE"/>
    <property type="match status" value="1"/>
</dbReference>
<protein>
    <submittedName>
        <fullName evidence="3">Uncharacterized protein C9orf43 homolog</fullName>
    </submittedName>
</protein>
<dbReference type="InterPro" id="IPR029134">
    <property type="entry name" value="DUF4647"/>
</dbReference>
<gene>
    <name evidence="3" type="primary">C10H9orf43</name>
</gene>
<dbReference type="Pfam" id="PF15504">
    <property type="entry name" value="DUF4647"/>
    <property type="match status" value="1"/>
</dbReference>
<organism evidence="2 3">
    <name type="scientific">Erinaceus europaeus</name>
    <name type="common">Western European hedgehog</name>
    <dbReference type="NCBI Taxonomy" id="9365"/>
    <lineage>
        <taxon>Eukaryota</taxon>
        <taxon>Metazoa</taxon>
        <taxon>Chordata</taxon>
        <taxon>Craniata</taxon>
        <taxon>Vertebrata</taxon>
        <taxon>Euteleostomi</taxon>
        <taxon>Mammalia</taxon>
        <taxon>Eutheria</taxon>
        <taxon>Laurasiatheria</taxon>
        <taxon>Eulipotyphla</taxon>
        <taxon>Erinaceidae</taxon>
        <taxon>Erinaceinae</taxon>
        <taxon>Erinaceus</taxon>
    </lineage>
</organism>
<keyword evidence="2" id="KW-1185">Reference proteome</keyword>
<reference evidence="3" key="1">
    <citation type="submission" date="2025-08" db="UniProtKB">
        <authorList>
            <consortium name="RefSeq"/>
        </authorList>
    </citation>
    <scope>IDENTIFICATION</scope>
</reference>
<accession>A0ABM3Y4H3</accession>
<evidence type="ECO:0000256" key="1">
    <source>
        <dbReference type="SAM" id="MobiDB-lite"/>
    </source>
</evidence>
<feature type="region of interest" description="Disordered" evidence="1">
    <location>
        <begin position="460"/>
        <end position="496"/>
    </location>
</feature>
<proteinExistence type="predicted"/>
<feature type="compositionally biased region" description="Polar residues" evidence="1">
    <location>
        <begin position="179"/>
        <end position="190"/>
    </location>
</feature>
<feature type="region of interest" description="Disordered" evidence="1">
    <location>
        <begin position="171"/>
        <end position="207"/>
    </location>
</feature>
<name>A0ABM3Y4H3_ERIEU</name>
<sequence>MDLPDESQWDETTCQEAVCQHPQCWAAIRRIERGHPRIMGAPCKALEIEDKLPVLTIVNILDSCFKTNRCDHRRFPRITFTKVCSLLPHGSKFDSKFQGRPRKDLPDQDLTYRTDRFPKISHRFKKLPVLNLHETEIPCSYDTRNMVVVWIPEESDNAMIPAEKQHGVLSQVGKKKKNSSAVRNKSSQVLSRKRHTKRQAPVVAVPPPSPVHLLEQLSSEPVPFWSQNAMLPQDLLKELLIDDGKTTMPCPEMKIQLAMMKKTLPLEKSRPGSAISAKMYLSIHRLTLQKPAPRCPEHLKKLYCSLKTGAHRKYQHWRQQQQKKILTKKQETKKKTKNEPMRQNTSNVMVYDSYRGQINLSSGESNKKQHQRVKIEKPILKQDSTKRAKMGYFDSYLDSPLHKKNPELFKNGPTKKNINPLKEVVLQVQGRGRMNASVNTAARHWNPELKLLRILQATDKEEEESQYYEEENEETVEEEEDVITKESYFRAECSES</sequence>